<evidence type="ECO:0000256" key="2">
    <source>
        <dbReference type="SAM" id="MobiDB-lite"/>
    </source>
</evidence>
<reference evidence="4" key="1">
    <citation type="submission" date="2024-07" db="EMBL/GenBank/DDBJ databases">
        <title>Two chromosome-level genome assemblies of Korean endemic species Abeliophyllum distichum and Forsythia ovata (Oleaceae).</title>
        <authorList>
            <person name="Jang H."/>
        </authorList>
    </citation>
    <scope>NUCLEOTIDE SEQUENCE [LARGE SCALE GENOMIC DNA]</scope>
</reference>
<name>A0ABD1S8U8_9LAMI</name>
<proteinExistence type="predicted"/>
<dbReference type="PANTHER" id="PTHR33240">
    <property type="entry name" value="OS08G0508500 PROTEIN"/>
    <property type="match status" value="1"/>
</dbReference>
<dbReference type="EMBL" id="JBFOLK010000007">
    <property type="protein sequence ID" value="KAL2497070.1"/>
    <property type="molecule type" value="Genomic_DNA"/>
</dbReference>
<feature type="compositionally biased region" description="Polar residues" evidence="2">
    <location>
        <begin position="1"/>
        <end position="15"/>
    </location>
</feature>
<feature type="region of interest" description="Disordered" evidence="2">
    <location>
        <begin position="223"/>
        <end position="248"/>
    </location>
</feature>
<comment type="caution">
    <text evidence="3">The sequence shown here is derived from an EMBL/GenBank/DDBJ whole genome shotgun (WGS) entry which is preliminary data.</text>
</comment>
<keyword evidence="1" id="KW-0175">Coiled coil</keyword>
<protein>
    <submittedName>
        <fullName evidence="3">Retrotrans gag domain-containing protein</fullName>
    </submittedName>
</protein>
<dbReference type="CDD" id="cd00303">
    <property type="entry name" value="retropepsin_like"/>
    <property type="match status" value="1"/>
</dbReference>
<dbReference type="Gene3D" id="2.40.70.10">
    <property type="entry name" value="Acid Proteases"/>
    <property type="match status" value="1"/>
</dbReference>
<organism evidence="3 4">
    <name type="scientific">Abeliophyllum distichum</name>
    <dbReference type="NCBI Taxonomy" id="126358"/>
    <lineage>
        <taxon>Eukaryota</taxon>
        <taxon>Viridiplantae</taxon>
        <taxon>Streptophyta</taxon>
        <taxon>Embryophyta</taxon>
        <taxon>Tracheophyta</taxon>
        <taxon>Spermatophyta</taxon>
        <taxon>Magnoliopsida</taxon>
        <taxon>eudicotyledons</taxon>
        <taxon>Gunneridae</taxon>
        <taxon>Pentapetalae</taxon>
        <taxon>asterids</taxon>
        <taxon>lamiids</taxon>
        <taxon>Lamiales</taxon>
        <taxon>Oleaceae</taxon>
        <taxon>Forsythieae</taxon>
        <taxon>Abeliophyllum</taxon>
    </lineage>
</organism>
<dbReference type="Proteomes" id="UP001604336">
    <property type="component" value="Unassembled WGS sequence"/>
</dbReference>
<feature type="region of interest" description="Disordered" evidence="2">
    <location>
        <begin position="424"/>
        <end position="452"/>
    </location>
</feature>
<dbReference type="InterPro" id="IPR021109">
    <property type="entry name" value="Peptidase_aspartic_dom_sf"/>
</dbReference>
<keyword evidence="4" id="KW-1185">Reference proteome</keyword>
<evidence type="ECO:0000313" key="3">
    <source>
        <dbReference type="EMBL" id="KAL2497070.1"/>
    </source>
</evidence>
<dbReference type="AlphaFoldDB" id="A0ABD1S8U8"/>
<feature type="region of interest" description="Disordered" evidence="2">
    <location>
        <begin position="1"/>
        <end position="38"/>
    </location>
</feature>
<feature type="compositionally biased region" description="Pro residues" evidence="2">
    <location>
        <begin position="230"/>
        <end position="248"/>
    </location>
</feature>
<sequence length="452" mass="51041">MLQSSLRKASTQRSVSVFDRLGHSSQIPHKREAQRKKKAPFVAAFSVQDTPDELKLMRRRLAELEAKQKNTSEEYTTDRHSPFTEDILAKPLPEKLKMPQLTSYEDGNDPVGHLDRYTSWMELQGARDAIMCIAFPITFGNRAMRWFKKLPQRSIRSWNDLSAPRTAKDPLPPPRYQGYHILNTSLENVLMKTKGKDILKKPAPMRASLSELNQRRRGHLKEFLARPPGGGEPPQPQDRTELPPPPQPGRCKIHMIVGGSQYLEGSRRQRRKLSREAHNSYQVLTCTIANLDAEKFSFSEEDASHVLQPHSDALVITMPVSGVNVHRTLVDDGSSVNILYLRTFKQMDIDAQHVRPFPKPLQGFTGDYVNSKGQIALVVELGLPPCHRRIIADFVIVDFPSNYNAILGRPILHELKAAASIVLHSPPGRSSTRKSAGSKELQHQLPPSRSRH</sequence>
<evidence type="ECO:0000313" key="4">
    <source>
        <dbReference type="Proteomes" id="UP001604336"/>
    </source>
</evidence>
<dbReference type="PANTHER" id="PTHR33240:SF15">
    <property type="entry name" value="GAG-PRO-LIKE PROTEIN"/>
    <property type="match status" value="1"/>
</dbReference>
<feature type="coiled-coil region" evidence="1">
    <location>
        <begin position="47"/>
        <end position="74"/>
    </location>
</feature>
<accession>A0ABD1S8U8</accession>
<gene>
    <name evidence="3" type="ORF">Adt_22620</name>
</gene>
<evidence type="ECO:0000256" key="1">
    <source>
        <dbReference type="SAM" id="Coils"/>
    </source>
</evidence>